<keyword evidence="7" id="KW-1185">Reference proteome</keyword>
<keyword evidence="5 6" id="KW-0012">Acyltransferase</keyword>
<dbReference type="SUPFAM" id="SSF51161">
    <property type="entry name" value="Trimeric LpxA-like enzymes"/>
    <property type="match status" value="1"/>
</dbReference>
<evidence type="ECO:0000313" key="7">
    <source>
        <dbReference type="Proteomes" id="UP000005096"/>
    </source>
</evidence>
<dbReference type="HOGENOM" id="CLU_049865_0_0_0"/>
<dbReference type="InterPro" id="IPR007691">
    <property type="entry name" value="LpxD"/>
</dbReference>
<dbReference type="InterPro" id="IPR011004">
    <property type="entry name" value="Trimer_LpxA-like_sf"/>
</dbReference>
<name>E3CW66_9BACT</name>
<evidence type="ECO:0000313" key="6">
    <source>
        <dbReference type="EMBL" id="EFQ23318.1"/>
    </source>
</evidence>
<dbReference type="GO" id="GO:0009245">
    <property type="term" value="P:lipid A biosynthetic process"/>
    <property type="evidence" value="ECO:0007669"/>
    <property type="project" value="UniProtKB-KW"/>
</dbReference>
<dbReference type="Proteomes" id="UP000005096">
    <property type="component" value="Chromosome"/>
</dbReference>
<dbReference type="PANTHER" id="PTHR43378">
    <property type="entry name" value="UDP-3-O-ACYLGLUCOSAMINE N-ACYLTRANSFERASE"/>
    <property type="match status" value="1"/>
</dbReference>
<gene>
    <name evidence="6" type="ORF">Apau_0890</name>
</gene>
<evidence type="ECO:0000256" key="1">
    <source>
        <dbReference type="ARBA" id="ARBA00022516"/>
    </source>
</evidence>
<keyword evidence="2" id="KW-0441">Lipid A biosynthesis</keyword>
<dbReference type="OrthoDB" id="9784739at2"/>
<evidence type="ECO:0000256" key="3">
    <source>
        <dbReference type="ARBA" id="ARBA00022679"/>
    </source>
</evidence>
<dbReference type="InterPro" id="IPR001451">
    <property type="entry name" value="Hexapep"/>
</dbReference>
<evidence type="ECO:0000256" key="4">
    <source>
        <dbReference type="ARBA" id="ARBA00023098"/>
    </source>
</evidence>
<dbReference type="GO" id="GO:0016410">
    <property type="term" value="F:N-acyltransferase activity"/>
    <property type="evidence" value="ECO:0007669"/>
    <property type="project" value="InterPro"/>
</dbReference>
<accession>E3CW66</accession>
<dbReference type="RefSeq" id="WP_006300493.1">
    <property type="nucleotide sequence ID" value="NZ_CM001022.1"/>
</dbReference>
<evidence type="ECO:0000256" key="2">
    <source>
        <dbReference type="ARBA" id="ARBA00022556"/>
    </source>
</evidence>
<dbReference type="EMBL" id="CM001022">
    <property type="protein sequence ID" value="EFQ23318.1"/>
    <property type="molecule type" value="Genomic_DNA"/>
</dbReference>
<dbReference type="eggNOG" id="COG1044">
    <property type="taxonomic scope" value="Bacteria"/>
</dbReference>
<reference evidence="6 7" key="1">
    <citation type="journal article" date="2010" name="Stand. Genomic Sci.">
        <title>Non-contiguous finished genome sequence of Aminomonas paucivorans type strain (GLU-3).</title>
        <authorList>
            <person name="Pitluck S."/>
            <person name="Yasawong M."/>
            <person name="Held B."/>
            <person name="Lapidus A."/>
            <person name="Nolan M."/>
            <person name="Copeland A."/>
            <person name="Lucas S."/>
            <person name="Del Rio T.G."/>
            <person name="Tice H."/>
            <person name="Cheng J.F."/>
            <person name="Chertkov O."/>
            <person name="Goodwin L."/>
            <person name="Tapia R."/>
            <person name="Han C."/>
            <person name="Liolios K."/>
            <person name="Ivanova N."/>
            <person name="Mavromatis K."/>
            <person name="Ovchinnikova G."/>
            <person name="Pati A."/>
            <person name="Chen A."/>
            <person name="Palaniappan K."/>
            <person name="Land M."/>
            <person name="Hauser L."/>
            <person name="Chang Y.J."/>
            <person name="Jeffries C.D."/>
            <person name="Pukall R."/>
            <person name="Spring S."/>
            <person name="Rohde M."/>
            <person name="Sikorski J."/>
            <person name="Goker M."/>
            <person name="Woyke T."/>
            <person name="Bristow J."/>
            <person name="Eisen J.A."/>
            <person name="Markowitz V."/>
            <person name="Hugenholtz P."/>
            <person name="Kyrpides N.C."/>
            <person name="Klenk H.P."/>
        </authorList>
    </citation>
    <scope>NUCLEOTIDE SEQUENCE [LARGE SCALE GENOMIC DNA]</scope>
    <source>
        <strain evidence="6 7">DSM 12260</strain>
    </source>
</reference>
<keyword evidence="3 6" id="KW-0808">Transferase</keyword>
<dbReference type="AlphaFoldDB" id="E3CW66"/>
<dbReference type="NCBIfam" id="NF002060">
    <property type="entry name" value="PRK00892.1"/>
    <property type="match status" value="1"/>
</dbReference>
<organism evidence="6 7">
    <name type="scientific">Aminomonas paucivorans DSM 12260</name>
    <dbReference type="NCBI Taxonomy" id="584708"/>
    <lineage>
        <taxon>Bacteria</taxon>
        <taxon>Thermotogati</taxon>
        <taxon>Synergistota</taxon>
        <taxon>Synergistia</taxon>
        <taxon>Synergistales</taxon>
        <taxon>Synergistaceae</taxon>
        <taxon>Aminomonas</taxon>
    </lineage>
</organism>
<dbReference type="NCBIfam" id="TIGR01853">
    <property type="entry name" value="lipid_A_lpxD"/>
    <property type="match status" value="1"/>
</dbReference>
<proteinExistence type="predicted"/>
<dbReference type="Gene3D" id="2.160.10.10">
    <property type="entry name" value="Hexapeptide repeat proteins"/>
    <property type="match status" value="1"/>
</dbReference>
<dbReference type="PaxDb" id="584708-Apau_0890"/>
<dbReference type="PANTHER" id="PTHR43378:SF2">
    <property type="entry name" value="UDP-3-O-ACYLGLUCOSAMINE N-ACYLTRANSFERASE 1, MITOCHONDRIAL-RELATED"/>
    <property type="match status" value="1"/>
</dbReference>
<evidence type="ECO:0000256" key="5">
    <source>
        <dbReference type="ARBA" id="ARBA00023315"/>
    </source>
</evidence>
<dbReference type="CDD" id="cd03352">
    <property type="entry name" value="LbH_LpxD"/>
    <property type="match status" value="1"/>
</dbReference>
<keyword evidence="1" id="KW-0444">Lipid biosynthesis</keyword>
<dbReference type="Pfam" id="PF00132">
    <property type="entry name" value="Hexapep"/>
    <property type="match status" value="2"/>
</dbReference>
<dbReference type="STRING" id="584708.Apau_0890"/>
<sequence>MTLGELAVWVGGRCVGDPGRPIRGLCVPDGPIPGHVLVLRGTRSLADLDPEVGVVAQEDRFPLEAWGVAVGDVEEAWPRVLGAFVPSRPYEGVHPSAVVHPNSRVAPGVHLGPGCVVGEGCCVGEGSWLQGQVYLGRNVRVGKDCVLEAGVVLQDGTFLGDRVLIHSNAVLGADGFGFRRDAAGRQVKIPQVGTVVVEDDAEIGACSTVDRATVGETRIGRRAKLDDHVHVAHNCVVGEDCILVAFAGLAGSVTLENGVILAAQSGATDHVRIGAGAVVGGRGGVLKDVPPGAFVSGFPARDHREEMRSQGWLRRLPDLADRLKELERRLKALEEASS</sequence>
<dbReference type="GO" id="GO:0016020">
    <property type="term" value="C:membrane"/>
    <property type="evidence" value="ECO:0007669"/>
    <property type="project" value="GOC"/>
</dbReference>
<keyword evidence="4" id="KW-0443">Lipid metabolism</keyword>
<protein>
    <submittedName>
        <fullName evidence="6">UDP-3-O-(3-hydroxymyristoyl) glucosamine N-acyltransferase</fullName>
    </submittedName>
</protein>